<sequence length="68" mass="7649">MIKQVRSQGDVLVQPIREIVSMYLFGDQEVDVRLSEISENAVAIGVAIYATTKWLEKKSTERVPAKRG</sequence>
<dbReference type="AlphaFoldDB" id="X1CHM1"/>
<evidence type="ECO:0000313" key="1">
    <source>
        <dbReference type="EMBL" id="GAH07137.1"/>
    </source>
</evidence>
<comment type="caution">
    <text evidence="1">The sequence shown here is derived from an EMBL/GenBank/DDBJ whole genome shotgun (WGS) entry which is preliminary data.</text>
</comment>
<proteinExistence type="predicted"/>
<organism evidence="1">
    <name type="scientific">marine sediment metagenome</name>
    <dbReference type="NCBI Taxonomy" id="412755"/>
    <lineage>
        <taxon>unclassified sequences</taxon>
        <taxon>metagenomes</taxon>
        <taxon>ecological metagenomes</taxon>
    </lineage>
</organism>
<accession>X1CHM1</accession>
<dbReference type="EMBL" id="BART01037384">
    <property type="protein sequence ID" value="GAH07137.1"/>
    <property type="molecule type" value="Genomic_DNA"/>
</dbReference>
<protein>
    <submittedName>
        <fullName evidence="1">Uncharacterized protein</fullName>
    </submittedName>
</protein>
<gene>
    <name evidence="1" type="ORF">S01H4_62577</name>
</gene>
<reference evidence="1" key="1">
    <citation type="journal article" date="2014" name="Front. Microbiol.">
        <title>High frequency of phylogenetically diverse reductive dehalogenase-homologous genes in deep subseafloor sedimentary metagenomes.</title>
        <authorList>
            <person name="Kawai M."/>
            <person name="Futagami T."/>
            <person name="Toyoda A."/>
            <person name="Takaki Y."/>
            <person name="Nishi S."/>
            <person name="Hori S."/>
            <person name="Arai W."/>
            <person name="Tsubouchi T."/>
            <person name="Morono Y."/>
            <person name="Uchiyama I."/>
            <person name="Ito T."/>
            <person name="Fujiyama A."/>
            <person name="Inagaki F."/>
            <person name="Takami H."/>
        </authorList>
    </citation>
    <scope>NUCLEOTIDE SEQUENCE</scope>
    <source>
        <strain evidence="1">Expedition CK06-06</strain>
    </source>
</reference>
<name>X1CHM1_9ZZZZ</name>